<dbReference type="AlphaFoldDB" id="A0A7J9FQ94"/>
<evidence type="ECO:0000313" key="3">
    <source>
        <dbReference type="Proteomes" id="UP000593568"/>
    </source>
</evidence>
<evidence type="ECO:0000256" key="1">
    <source>
        <dbReference type="SAM" id="Phobius"/>
    </source>
</evidence>
<keyword evidence="3" id="KW-1185">Reference proteome</keyword>
<sequence>MVREDKTIEERQPDGEIYVRIMGFHLHHYSTMTMVICLIYSMSKWISTYSELWPSIGIPPIAASLLGR</sequence>
<gene>
    <name evidence="2" type="ORF">Gotri_000152</name>
</gene>
<evidence type="ECO:0000313" key="2">
    <source>
        <dbReference type="EMBL" id="MBA0786745.1"/>
    </source>
</evidence>
<protein>
    <submittedName>
        <fullName evidence="2">Uncharacterized protein</fullName>
    </submittedName>
</protein>
<dbReference type="EMBL" id="JABEZW010224308">
    <property type="protein sequence ID" value="MBA0786745.1"/>
    <property type="molecule type" value="Genomic_DNA"/>
</dbReference>
<organism evidence="2 3">
    <name type="scientific">Gossypium trilobum</name>
    <dbReference type="NCBI Taxonomy" id="34281"/>
    <lineage>
        <taxon>Eukaryota</taxon>
        <taxon>Viridiplantae</taxon>
        <taxon>Streptophyta</taxon>
        <taxon>Embryophyta</taxon>
        <taxon>Tracheophyta</taxon>
        <taxon>Spermatophyta</taxon>
        <taxon>Magnoliopsida</taxon>
        <taxon>eudicotyledons</taxon>
        <taxon>Gunneridae</taxon>
        <taxon>Pentapetalae</taxon>
        <taxon>rosids</taxon>
        <taxon>malvids</taxon>
        <taxon>Malvales</taxon>
        <taxon>Malvaceae</taxon>
        <taxon>Malvoideae</taxon>
        <taxon>Gossypium</taxon>
    </lineage>
</organism>
<dbReference type="Proteomes" id="UP000593568">
    <property type="component" value="Unassembled WGS sequence"/>
</dbReference>
<keyword evidence="1" id="KW-0472">Membrane</keyword>
<proteinExistence type="predicted"/>
<name>A0A7J9FQ94_9ROSI</name>
<feature type="transmembrane region" description="Helical" evidence="1">
    <location>
        <begin position="21"/>
        <end position="42"/>
    </location>
</feature>
<keyword evidence="1" id="KW-0812">Transmembrane</keyword>
<keyword evidence="1" id="KW-1133">Transmembrane helix</keyword>
<comment type="caution">
    <text evidence="2">The sequence shown here is derived from an EMBL/GenBank/DDBJ whole genome shotgun (WGS) entry which is preliminary data.</text>
</comment>
<accession>A0A7J9FQ94</accession>
<reference evidence="2 3" key="1">
    <citation type="journal article" date="2019" name="Genome Biol. Evol.">
        <title>Insights into the evolution of the New World diploid cottons (Gossypium, subgenus Houzingenia) based on genome sequencing.</title>
        <authorList>
            <person name="Grover C.E."/>
            <person name="Arick M.A. 2nd"/>
            <person name="Thrash A."/>
            <person name="Conover J.L."/>
            <person name="Sanders W.S."/>
            <person name="Peterson D.G."/>
            <person name="Frelichowski J.E."/>
            <person name="Scheffler J.A."/>
            <person name="Scheffler B.E."/>
            <person name="Wendel J.F."/>
        </authorList>
    </citation>
    <scope>NUCLEOTIDE SEQUENCE [LARGE SCALE GENOMIC DNA]</scope>
    <source>
        <strain evidence="2">8</strain>
        <tissue evidence="2">Leaf</tissue>
    </source>
</reference>